<organism evidence="1 2">
    <name type="scientific">Coniosporium uncinatum</name>
    <dbReference type="NCBI Taxonomy" id="93489"/>
    <lineage>
        <taxon>Eukaryota</taxon>
        <taxon>Fungi</taxon>
        <taxon>Dikarya</taxon>
        <taxon>Ascomycota</taxon>
        <taxon>Pezizomycotina</taxon>
        <taxon>Dothideomycetes</taxon>
        <taxon>Dothideomycetes incertae sedis</taxon>
        <taxon>Coniosporium</taxon>
    </lineage>
</organism>
<dbReference type="EMBL" id="JAWDJW010008108">
    <property type="protein sequence ID" value="KAK3061045.1"/>
    <property type="molecule type" value="Genomic_DNA"/>
</dbReference>
<gene>
    <name evidence="1" type="ORF">LTS18_007145</name>
</gene>
<evidence type="ECO:0000313" key="1">
    <source>
        <dbReference type="EMBL" id="KAK3061045.1"/>
    </source>
</evidence>
<feature type="non-terminal residue" evidence="1">
    <location>
        <position position="1"/>
    </location>
</feature>
<reference evidence="1" key="1">
    <citation type="submission" date="2024-09" db="EMBL/GenBank/DDBJ databases">
        <title>Black Yeasts Isolated from many extreme environments.</title>
        <authorList>
            <person name="Coleine C."/>
            <person name="Stajich J.E."/>
            <person name="Selbmann L."/>
        </authorList>
    </citation>
    <scope>NUCLEOTIDE SEQUENCE</scope>
    <source>
        <strain evidence="1">CCFEE 5737</strain>
    </source>
</reference>
<evidence type="ECO:0000313" key="2">
    <source>
        <dbReference type="Proteomes" id="UP001186974"/>
    </source>
</evidence>
<accession>A0ACC3D2V7</accession>
<dbReference type="Proteomes" id="UP001186974">
    <property type="component" value="Unassembled WGS sequence"/>
</dbReference>
<keyword evidence="2" id="KW-1185">Reference proteome</keyword>
<proteinExistence type="predicted"/>
<protein>
    <submittedName>
        <fullName evidence="1">Uncharacterized protein</fullName>
    </submittedName>
</protein>
<sequence length="120" mass="13485">FLLLHLVGQFLTPDVPNMLSPEVLQQQRQQLRKFVATARDGEPSWGEAVISPIAQTVRSPDGRQILGLDKPGPELEGSGKKGIREWVVKVRFSKEGPRQVDVGLRDEVFAELKESRKEKL</sequence>
<comment type="caution">
    <text evidence="1">The sequence shown here is derived from an EMBL/GenBank/DDBJ whole genome shotgun (WGS) entry which is preliminary data.</text>
</comment>
<name>A0ACC3D2V7_9PEZI</name>